<feature type="non-terminal residue" evidence="3">
    <location>
        <position position="1"/>
    </location>
</feature>
<accession>A0A383ECK6</accession>
<comment type="similarity">
    <text evidence="1">Belongs to the class-III pyridoxal-phosphate-dependent aminotransferase family.</text>
</comment>
<feature type="non-terminal residue" evidence="3">
    <location>
        <position position="231"/>
    </location>
</feature>
<protein>
    <submittedName>
        <fullName evidence="3">Uncharacterized protein</fullName>
    </submittedName>
</protein>
<keyword evidence="2" id="KW-0663">Pyridoxal phosphate</keyword>
<dbReference type="Gene3D" id="3.90.1150.10">
    <property type="entry name" value="Aspartate Aminotransferase, domain 1"/>
    <property type="match status" value="1"/>
</dbReference>
<evidence type="ECO:0000313" key="3">
    <source>
        <dbReference type="EMBL" id="SVE54577.1"/>
    </source>
</evidence>
<dbReference type="Pfam" id="PF00202">
    <property type="entry name" value="Aminotran_3"/>
    <property type="match status" value="1"/>
</dbReference>
<dbReference type="GO" id="GO:0008483">
    <property type="term" value="F:transaminase activity"/>
    <property type="evidence" value="ECO:0007669"/>
    <property type="project" value="InterPro"/>
</dbReference>
<dbReference type="InterPro" id="IPR005814">
    <property type="entry name" value="Aminotrans_3"/>
</dbReference>
<organism evidence="3">
    <name type="scientific">marine metagenome</name>
    <dbReference type="NCBI Taxonomy" id="408172"/>
    <lineage>
        <taxon>unclassified sequences</taxon>
        <taxon>metagenomes</taxon>
        <taxon>ecological metagenomes</taxon>
    </lineage>
</organism>
<dbReference type="PANTHER" id="PTHR45688:SF13">
    <property type="entry name" value="ALANINE--GLYOXYLATE AMINOTRANSFERASE 2-LIKE"/>
    <property type="match status" value="1"/>
</dbReference>
<proteinExistence type="inferred from homology"/>
<sequence length="231" mass="25102">DPLHIVKGEGQYLYDADGTQYLDAVNNIQHVGHSHPKVVEAANQQIKKLNTNTRYLDEVIVNYAQALTAKLPDGLDVCYFTNSGSEANDLALRLARHFTDSKETIVLDGAYHGHLISLIEISPYKHNGPGGIGAPAYVHAVPMPDPFRGKYRGVASGEKYAQEVSKILNSIQKNGGQVSIFIAESIMGCGGQLIPPDNFLKSAYKLVRGSGGLCIADEVQIGFGRMGDNYW</sequence>
<dbReference type="PANTHER" id="PTHR45688">
    <property type="match status" value="1"/>
</dbReference>
<dbReference type="GO" id="GO:0005739">
    <property type="term" value="C:mitochondrion"/>
    <property type="evidence" value="ECO:0007669"/>
    <property type="project" value="TreeGrafter"/>
</dbReference>
<dbReference type="SUPFAM" id="SSF53383">
    <property type="entry name" value="PLP-dependent transferases"/>
    <property type="match status" value="1"/>
</dbReference>
<evidence type="ECO:0000256" key="1">
    <source>
        <dbReference type="ARBA" id="ARBA00008954"/>
    </source>
</evidence>
<evidence type="ECO:0000256" key="2">
    <source>
        <dbReference type="ARBA" id="ARBA00022898"/>
    </source>
</evidence>
<dbReference type="Gene3D" id="3.40.640.10">
    <property type="entry name" value="Type I PLP-dependent aspartate aminotransferase-like (Major domain)"/>
    <property type="match status" value="1"/>
</dbReference>
<dbReference type="InterPro" id="IPR015422">
    <property type="entry name" value="PyrdxlP-dep_Trfase_small"/>
</dbReference>
<dbReference type="GO" id="GO:0030170">
    <property type="term" value="F:pyridoxal phosphate binding"/>
    <property type="evidence" value="ECO:0007669"/>
    <property type="project" value="InterPro"/>
</dbReference>
<gene>
    <name evidence="3" type="ORF">METZ01_LOCUS507431</name>
</gene>
<name>A0A383ECK6_9ZZZZ</name>
<dbReference type="AlphaFoldDB" id="A0A383ECK6"/>
<dbReference type="EMBL" id="UINC01224804">
    <property type="protein sequence ID" value="SVE54577.1"/>
    <property type="molecule type" value="Genomic_DNA"/>
</dbReference>
<dbReference type="InterPro" id="IPR015424">
    <property type="entry name" value="PyrdxlP-dep_Trfase"/>
</dbReference>
<reference evidence="3" key="1">
    <citation type="submission" date="2018-05" db="EMBL/GenBank/DDBJ databases">
        <authorList>
            <person name="Lanie J.A."/>
            <person name="Ng W.-L."/>
            <person name="Kazmierczak K.M."/>
            <person name="Andrzejewski T.M."/>
            <person name="Davidsen T.M."/>
            <person name="Wayne K.J."/>
            <person name="Tettelin H."/>
            <person name="Glass J.I."/>
            <person name="Rusch D."/>
            <person name="Podicherti R."/>
            <person name="Tsui H.-C.T."/>
            <person name="Winkler M.E."/>
        </authorList>
    </citation>
    <scope>NUCLEOTIDE SEQUENCE</scope>
</reference>
<dbReference type="InterPro" id="IPR015421">
    <property type="entry name" value="PyrdxlP-dep_Trfase_major"/>
</dbReference>